<name>A0A5C6XNV4_9DELT</name>
<evidence type="ECO:0000313" key="1">
    <source>
        <dbReference type="EMBL" id="TXD39292.1"/>
    </source>
</evidence>
<dbReference type="RefSeq" id="WP_146979721.1">
    <property type="nucleotide sequence ID" value="NZ_VOSM01000001.1"/>
</dbReference>
<dbReference type="Proteomes" id="UP000321412">
    <property type="component" value="Unassembled WGS sequence"/>
</dbReference>
<reference evidence="1 2" key="1">
    <citation type="submission" date="2019-08" db="EMBL/GenBank/DDBJ databases">
        <title>Bradymonadales sp. TMQ4.</title>
        <authorList>
            <person name="Liang Q."/>
        </authorList>
    </citation>
    <scope>NUCLEOTIDE SEQUENCE [LARGE SCALE GENOMIC DNA]</scope>
    <source>
        <strain evidence="1 2">TMQ4</strain>
    </source>
</reference>
<gene>
    <name evidence="1" type="ORF">FRC98_02515</name>
</gene>
<comment type="caution">
    <text evidence="1">The sequence shown here is derived from an EMBL/GenBank/DDBJ whole genome shotgun (WGS) entry which is preliminary data.</text>
</comment>
<dbReference type="OrthoDB" id="9767435at2"/>
<accession>A0A5C6XNV4</accession>
<sequence>MPEGQIDIFEFRGYIEDDKHTGNVVAHLMALDGFFEFKDGRPKFRHLPGSWVRSYRTAIYNIGKTESWKTFFDGCLATFQREGLQDKAFSADSTPQNGSESTSSDRVQAHTLLQSVPTHPDHPLYEDGDAERFIDEISDVIVEPPEPESNEPTVTPMAAALLAQLMAEPAERPLSLQFEVSGYMALLRDEHKDSPSIEMGVATAIANGLITLLKESQLSSDFDSEDYRHLQAAVRYFTVSEDANSDYEAGGFDDDAAVFNKVARRLGREDLTVSPSKLTTK</sequence>
<protein>
    <submittedName>
        <fullName evidence="1">Uncharacterized protein</fullName>
    </submittedName>
</protein>
<dbReference type="EMBL" id="VOSM01000001">
    <property type="protein sequence ID" value="TXD39292.1"/>
    <property type="molecule type" value="Genomic_DNA"/>
</dbReference>
<keyword evidence="2" id="KW-1185">Reference proteome</keyword>
<proteinExistence type="predicted"/>
<organism evidence="1 2">
    <name type="scientific">Lujinxingia vulgaris</name>
    <dbReference type="NCBI Taxonomy" id="2600176"/>
    <lineage>
        <taxon>Bacteria</taxon>
        <taxon>Deltaproteobacteria</taxon>
        <taxon>Bradymonadales</taxon>
        <taxon>Lujinxingiaceae</taxon>
        <taxon>Lujinxingia</taxon>
    </lineage>
</organism>
<dbReference type="AlphaFoldDB" id="A0A5C6XNV4"/>
<evidence type="ECO:0000313" key="2">
    <source>
        <dbReference type="Proteomes" id="UP000321412"/>
    </source>
</evidence>